<feature type="region of interest" description="Disordered" evidence="1">
    <location>
        <begin position="723"/>
        <end position="766"/>
    </location>
</feature>
<feature type="compositionally biased region" description="Polar residues" evidence="1">
    <location>
        <begin position="723"/>
        <end position="735"/>
    </location>
</feature>
<gene>
    <name evidence="5" type="ORF">H0193_00460</name>
</gene>
<evidence type="ECO:0000313" key="6">
    <source>
        <dbReference type="Proteomes" id="UP000523682"/>
    </source>
</evidence>
<proteinExistence type="predicted"/>
<dbReference type="InterPro" id="IPR044055">
    <property type="entry name" value="RibLong"/>
</dbReference>
<dbReference type="Proteomes" id="UP000523682">
    <property type="component" value="Unassembled WGS sequence"/>
</dbReference>
<keyword evidence="2" id="KW-0812">Transmembrane</keyword>
<dbReference type="EMBL" id="JACDTZ010000001">
    <property type="protein sequence ID" value="MBA5243303.1"/>
    <property type="molecule type" value="Genomic_DNA"/>
</dbReference>
<feature type="domain" description="Long Rib" evidence="4">
    <location>
        <begin position="991"/>
        <end position="1076"/>
    </location>
</feature>
<dbReference type="InterPro" id="IPR013783">
    <property type="entry name" value="Ig-like_fold"/>
</dbReference>
<organism evidence="5 6">
    <name type="scientific">Corynebacterium haemomassiliense</name>
    <dbReference type="NCBI Taxonomy" id="2754726"/>
    <lineage>
        <taxon>Bacteria</taxon>
        <taxon>Bacillati</taxon>
        <taxon>Actinomycetota</taxon>
        <taxon>Actinomycetes</taxon>
        <taxon>Mycobacteriales</taxon>
        <taxon>Corynebacteriaceae</taxon>
        <taxon>Corynebacterium</taxon>
    </lineage>
</organism>
<feature type="domain" description="Long Rib" evidence="4">
    <location>
        <begin position="1087"/>
        <end position="1171"/>
    </location>
</feature>
<sequence>MTNRNHVRALAVALAVGLVGSSTSVIAAEADAQEYVNRSADAVKHIQRGSTQAESVSDVDDFFSVDAIDSGEVSRIAELAELDHIVHGRISDVDGYSSGEFIYFQWVDRDGQLSPLYTARSHALEGIEGYFAIAVPDWVDATGRIHRFNATRDQQVQLDAYVPYRHQQRVLAGSQTTPYAFFTPGSREVNLQIVDGGAFHNRTDALIAEFDSTQLPAKAGQTAHGLRWWQGNAQSVKDQAVNGETIGYRWRNETTGRTISRCDEERTVTNADGTESVVQLTDAERNNCATIQIPNTAKRGDVYSFELLANGTVVSHESFIVTGELNERDDFLFGSERLLGKQQRVVEFGRFRDGFNRAETVFAPRAVPGIDVSVDNGTIYVSPNNDLGNATPDVFDATVDVSFYNSGGSRPAKQPILLDTDRDGNADIYDPDDDGDGVLDTIEIADNSNKKDALSANIVISADLPEALQGQRYVARVEADNVPRDAQLELVSTIPGVSYNANAGVLEGTPTQTGTFPVTFRASSYTQAVTNGSGEPFEQTVGRLVVRPATTTVALTTTSQVTTTAPTPTETASVTTTRTTTHPATVTQEVSSPALTLRPTMAQIVTSTSTTTVTPAPTISEVTPAPSTTTVTSTQTEFDRPVVRAGEQTSIEVPGTQVAPSANTPDWVSAQPDGRIDLAPPRDTPAGDYNVEVVTPDGRPAVVPVRVAPAPTSSERAVVRAGEQTSVKSAQTAPTQGEAFTPGKNTPEWVTVNPSGQIDFKPPRDVEPGEYKVEVVDPAGETSTVTVEVTAAVSDAERYTVRYDFALGRRGHEATSFAPLFDVTEGGYRYLNQIAPAGTTYEVVGGDATVDRHGRVTFAIPGDAAVGDVIETRIRVIFPDGSSVEVPAKFEVAEQTLADAASPRYLDGVKAGPGERVSVPQVGEADAAEFYLKPGQDLKGWEVIVDPLTGEVHTTAPATDAQALDVEVMAVFSDGSRKPVKLRVDVGEAAAAETEPAFAEQVAGPGETVRIPQTKTMPEGTFFDIADDGGLEAAIDPVTGELTVRLPDDAPADATYVIGVKTTYPDGTVEIVPVKIGTDSIGRAAAVKYPSASSDQTSGTVTATPTGVPDGSTFALDPAFKDADWVVSVNKNTGEITATLRTGIVGERSTVVPVRVTFPDGSVRAVPVEITAKRVAEQPAEDARSARSSEGPWWIIVLVALLGVLGIGWAATEYQDQIRHYIPQFPVLPRL</sequence>
<feature type="region of interest" description="Disordered" evidence="1">
    <location>
        <begin position="615"/>
        <end position="636"/>
    </location>
</feature>
<feature type="domain" description="Long Rib" evidence="4">
    <location>
        <begin position="716"/>
        <end position="790"/>
    </location>
</feature>
<evidence type="ECO:0000256" key="3">
    <source>
        <dbReference type="SAM" id="SignalP"/>
    </source>
</evidence>
<reference evidence="5 6" key="1">
    <citation type="submission" date="2020-07" db="EMBL/GenBank/DDBJ databases">
        <title>Draft genome and description of Corynebacterium haemomassiliense strain Marseile-Q3615 sp. nov.</title>
        <authorList>
            <person name="Boxberger M."/>
            <person name="La Scola B."/>
        </authorList>
    </citation>
    <scope>NUCLEOTIDE SEQUENCE [LARGE SCALE GENOMIC DNA]</scope>
    <source>
        <strain evidence="5 6">Marseille-Q3615</strain>
    </source>
</reference>
<dbReference type="Pfam" id="PF18957">
    <property type="entry name" value="RibLong"/>
    <property type="match status" value="4"/>
</dbReference>
<dbReference type="Gene3D" id="2.60.40.10">
    <property type="entry name" value="Immunoglobulins"/>
    <property type="match status" value="1"/>
</dbReference>
<keyword evidence="6" id="KW-1185">Reference proteome</keyword>
<comment type="caution">
    <text evidence="5">The sequence shown here is derived from an EMBL/GenBank/DDBJ whole genome shotgun (WGS) entry which is preliminary data.</text>
</comment>
<name>A0A7W2I2T8_9CORY</name>
<dbReference type="GO" id="GO:0005975">
    <property type="term" value="P:carbohydrate metabolic process"/>
    <property type="evidence" value="ECO:0007669"/>
    <property type="project" value="UniProtKB-ARBA"/>
</dbReference>
<dbReference type="RefSeq" id="WP_181888079.1">
    <property type="nucleotide sequence ID" value="NZ_CP170998.1"/>
</dbReference>
<feature type="signal peptide" evidence="3">
    <location>
        <begin position="1"/>
        <end position="27"/>
    </location>
</feature>
<feature type="chain" id="PRO_5031021703" description="Long Rib domain-containing protein" evidence="3">
    <location>
        <begin position="28"/>
        <end position="1231"/>
    </location>
</feature>
<evidence type="ECO:0000256" key="1">
    <source>
        <dbReference type="SAM" id="MobiDB-lite"/>
    </source>
</evidence>
<evidence type="ECO:0000259" key="4">
    <source>
        <dbReference type="Pfam" id="PF18957"/>
    </source>
</evidence>
<evidence type="ECO:0000256" key="2">
    <source>
        <dbReference type="SAM" id="Phobius"/>
    </source>
</evidence>
<keyword evidence="2" id="KW-0472">Membrane</keyword>
<feature type="region of interest" description="Disordered" evidence="1">
    <location>
        <begin position="559"/>
        <end position="585"/>
    </location>
</feature>
<feature type="transmembrane region" description="Helical" evidence="2">
    <location>
        <begin position="1193"/>
        <end position="1211"/>
    </location>
</feature>
<accession>A0A7W2I2T8</accession>
<dbReference type="NCBIfam" id="NF038186">
    <property type="entry name" value="YPDG_rpt"/>
    <property type="match status" value="3"/>
</dbReference>
<keyword evidence="2" id="KW-1133">Transmembrane helix</keyword>
<evidence type="ECO:0000313" key="5">
    <source>
        <dbReference type="EMBL" id="MBA5243303.1"/>
    </source>
</evidence>
<dbReference type="AlphaFoldDB" id="A0A7W2I2T8"/>
<keyword evidence="3" id="KW-0732">Signal</keyword>
<feature type="domain" description="Long Rib" evidence="4">
    <location>
        <begin position="796"/>
        <end position="892"/>
    </location>
</feature>
<protein>
    <recommendedName>
        <fullName evidence="4">Long Rib domain-containing protein</fullName>
    </recommendedName>
</protein>